<comment type="caution">
    <text evidence="2">The sequence shown here is derived from an EMBL/GenBank/DDBJ whole genome shotgun (WGS) entry which is preliminary data.</text>
</comment>
<dbReference type="Proteomes" id="UP000193487">
    <property type="component" value="Unassembled WGS sequence"/>
</dbReference>
<feature type="region of interest" description="Disordered" evidence="1">
    <location>
        <begin position="1"/>
        <end position="35"/>
    </location>
</feature>
<keyword evidence="3" id="KW-1185">Reference proteome</keyword>
<gene>
    <name evidence="2" type="ORF">AWC14_26705</name>
</gene>
<dbReference type="RefSeq" id="WP_142281658.1">
    <property type="nucleotide sequence ID" value="NZ_LQPE01000084.1"/>
</dbReference>
<evidence type="ECO:0000313" key="2">
    <source>
        <dbReference type="EMBL" id="ORW05609.1"/>
    </source>
</evidence>
<accession>A0A1X1Y3G8</accession>
<dbReference type="AlphaFoldDB" id="A0A1X1Y3G8"/>
<dbReference type="OrthoDB" id="4775349at2"/>
<evidence type="ECO:0000256" key="1">
    <source>
        <dbReference type="SAM" id="MobiDB-lite"/>
    </source>
</evidence>
<feature type="compositionally biased region" description="Basic and acidic residues" evidence="1">
    <location>
        <begin position="23"/>
        <end position="35"/>
    </location>
</feature>
<organism evidence="2 3">
    <name type="scientific">Mycobacterium kyorinense</name>
    <dbReference type="NCBI Taxonomy" id="487514"/>
    <lineage>
        <taxon>Bacteria</taxon>
        <taxon>Bacillati</taxon>
        <taxon>Actinomycetota</taxon>
        <taxon>Actinomycetes</taxon>
        <taxon>Mycobacteriales</taxon>
        <taxon>Mycobacteriaceae</taxon>
        <taxon>Mycobacterium</taxon>
    </lineage>
</organism>
<dbReference type="EMBL" id="LQPE01000084">
    <property type="protein sequence ID" value="ORW05609.1"/>
    <property type="molecule type" value="Genomic_DNA"/>
</dbReference>
<proteinExistence type="predicted"/>
<name>A0A1X1Y3G8_9MYCO</name>
<sequence>MVDQTGNVHDQGAVSAGPSVRAHRLDPARMTREADPLRVRVGESYDSGVQRWPGGPELILTTDGCVLLVDYISPTPEQIDEFETADTHFAWVDARYNGILCYRFGASPWKCIPFNPHRDTPPGKGPGMPALAPGQHLPVTVGLADSDSPVLATRIVKWPEYFVSAVGATVRRLSAAPFDAENTVNESNYLYVFVGDERLVQRAAVRSVSASDA</sequence>
<evidence type="ECO:0000313" key="3">
    <source>
        <dbReference type="Proteomes" id="UP000193487"/>
    </source>
</evidence>
<reference evidence="2 3" key="1">
    <citation type="submission" date="2016-01" db="EMBL/GenBank/DDBJ databases">
        <title>The new phylogeny of the genus Mycobacterium.</title>
        <authorList>
            <person name="Tarcisio F."/>
            <person name="Conor M."/>
            <person name="Antonella G."/>
            <person name="Elisabetta G."/>
            <person name="Giulia F.S."/>
            <person name="Sara T."/>
            <person name="Anna F."/>
            <person name="Clotilde B."/>
            <person name="Roberto B."/>
            <person name="Veronica D.S."/>
            <person name="Fabio R."/>
            <person name="Monica P."/>
            <person name="Olivier J."/>
            <person name="Enrico T."/>
            <person name="Nicola S."/>
        </authorList>
    </citation>
    <scope>NUCLEOTIDE SEQUENCE [LARGE SCALE GENOMIC DNA]</scope>
    <source>
        <strain evidence="2 3">DSM 45166</strain>
    </source>
</reference>
<protein>
    <submittedName>
        <fullName evidence="2">Uncharacterized protein</fullName>
    </submittedName>
</protein>